<evidence type="ECO:0000313" key="2">
    <source>
        <dbReference type="Proteomes" id="UP000050852"/>
    </source>
</evidence>
<comment type="caution">
    <text evidence="1">The sequence shown here is derived from an EMBL/GenBank/DDBJ whole genome shotgun (WGS) entry which is preliminary data.</text>
</comment>
<dbReference type="Proteomes" id="UP000050852">
    <property type="component" value="Unassembled WGS sequence"/>
</dbReference>
<accession>A0A0R3ACZ6</accession>
<protein>
    <submittedName>
        <fullName evidence="1">Uncharacterized protein</fullName>
    </submittedName>
</protein>
<dbReference type="EMBL" id="JYLN01000007">
    <property type="protein sequence ID" value="KRP70585.1"/>
    <property type="molecule type" value="Genomic_DNA"/>
</dbReference>
<name>A0A0R3ACZ6_9PSED</name>
<evidence type="ECO:0000313" key="1">
    <source>
        <dbReference type="EMBL" id="KRP70585.1"/>
    </source>
</evidence>
<gene>
    <name evidence="1" type="ORF">TX23_18205</name>
</gene>
<organism evidence="1 2">
    <name type="scientific">Pseudomonas paralactis</name>
    <dbReference type="NCBI Taxonomy" id="1615673"/>
    <lineage>
        <taxon>Bacteria</taxon>
        <taxon>Pseudomonadati</taxon>
        <taxon>Pseudomonadota</taxon>
        <taxon>Gammaproteobacteria</taxon>
        <taxon>Pseudomonadales</taxon>
        <taxon>Pseudomonadaceae</taxon>
        <taxon>Pseudomonas</taxon>
    </lineage>
</organism>
<sequence>MPSSFRESARAYVSLEGRYHVLCRSELARENVNDNASFLNECGAGEFFASKLAPSKAAALRQYFRCRLL</sequence>
<proteinExistence type="predicted"/>
<reference evidence="1 2" key="1">
    <citation type="submission" date="2015-02" db="EMBL/GenBank/DDBJ databases">
        <title>Two Pseudomonas sp. nov., isolated from raw milk.</title>
        <authorList>
            <person name="Wenning M."/>
            <person name="von Neubeck M."/>
            <person name="Huptas C."/>
            <person name="Scherer S."/>
        </authorList>
    </citation>
    <scope>NUCLEOTIDE SEQUENCE [LARGE SCALE GENOMIC DNA]</scope>
    <source>
        <strain evidence="1 2">DSM 29164</strain>
    </source>
</reference>
<dbReference type="AlphaFoldDB" id="A0A0R3ACZ6"/>